<sequence length="71" mass="7969">MNDRELMEALLTGNSGKKQAGFEPDPQFKEPCFHLSHRPPTGMVIPRGQRYRHVCPGCGEETVIRSINVTC</sequence>
<organism evidence="1">
    <name type="scientific">Pseudomonas phage HRDY3</name>
    <dbReference type="NCBI Taxonomy" id="3236930"/>
    <lineage>
        <taxon>Viruses</taxon>
    </lineage>
</organism>
<dbReference type="EMBL" id="PQ015379">
    <property type="protein sequence ID" value="XDJ14948.1"/>
    <property type="molecule type" value="Genomic_DNA"/>
</dbReference>
<accession>A0AB39CDF9</accession>
<protein>
    <submittedName>
        <fullName evidence="1">Uncharacterized protein</fullName>
    </submittedName>
</protein>
<evidence type="ECO:0000313" key="1">
    <source>
        <dbReference type="EMBL" id="XDJ14948.1"/>
    </source>
</evidence>
<name>A0AB39CDF9_9VIRU</name>
<reference evidence="1" key="1">
    <citation type="submission" date="2024-07" db="EMBL/GenBank/DDBJ databases">
        <authorList>
            <person name="Bringhurst R.M."/>
            <person name="Homer T.E."/>
        </authorList>
    </citation>
    <scope>NUCLEOTIDE SEQUENCE</scope>
</reference>
<proteinExistence type="predicted"/>